<organism evidence="2 3">
    <name type="scientific">Staurois parvus</name>
    <dbReference type="NCBI Taxonomy" id="386267"/>
    <lineage>
        <taxon>Eukaryota</taxon>
        <taxon>Metazoa</taxon>
        <taxon>Chordata</taxon>
        <taxon>Craniata</taxon>
        <taxon>Vertebrata</taxon>
        <taxon>Euteleostomi</taxon>
        <taxon>Amphibia</taxon>
        <taxon>Batrachia</taxon>
        <taxon>Anura</taxon>
        <taxon>Neobatrachia</taxon>
        <taxon>Ranoidea</taxon>
        <taxon>Ranidae</taxon>
        <taxon>Staurois</taxon>
    </lineage>
</organism>
<feature type="non-terminal residue" evidence="2">
    <location>
        <position position="104"/>
    </location>
</feature>
<accession>A0ABN9BB99</accession>
<name>A0ABN9BB99_9NEOB</name>
<feature type="region of interest" description="Disordered" evidence="1">
    <location>
        <begin position="85"/>
        <end position="104"/>
    </location>
</feature>
<dbReference type="InterPro" id="IPR039986">
    <property type="entry name" value="CFAP210"/>
</dbReference>
<protein>
    <submittedName>
        <fullName evidence="2">Uncharacterized protein</fullName>
    </submittedName>
</protein>
<reference evidence="2" key="1">
    <citation type="submission" date="2023-05" db="EMBL/GenBank/DDBJ databases">
        <authorList>
            <person name="Stuckert A."/>
        </authorList>
    </citation>
    <scope>NUCLEOTIDE SEQUENCE</scope>
</reference>
<keyword evidence="3" id="KW-1185">Reference proteome</keyword>
<evidence type="ECO:0000256" key="1">
    <source>
        <dbReference type="SAM" id="MobiDB-lite"/>
    </source>
</evidence>
<dbReference type="PANTHER" id="PTHR28663">
    <property type="entry name" value="COILED-COIL DOMAIN-CONTAINING PROTEIN 173"/>
    <property type="match status" value="1"/>
</dbReference>
<dbReference type="EMBL" id="CATNWA010003238">
    <property type="protein sequence ID" value="CAI9544873.1"/>
    <property type="molecule type" value="Genomic_DNA"/>
</dbReference>
<evidence type="ECO:0000313" key="3">
    <source>
        <dbReference type="Proteomes" id="UP001162483"/>
    </source>
</evidence>
<sequence>MLQTETCLESLKNRRKKRMMTWYVASFLQKKKMSNLKKEREDELHRQTVERRDRITELLAAQMKQKVDDEEECIAKAVAEIEAKKKKETQEKEKKIKADIKAIT</sequence>
<gene>
    <name evidence="2" type="ORF">SPARVUS_LOCUS2559745</name>
</gene>
<dbReference type="Proteomes" id="UP001162483">
    <property type="component" value="Unassembled WGS sequence"/>
</dbReference>
<comment type="caution">
    <text evidence="2">The sequence shown here is derived from an EMBL/GenBank/DDBJ whole genome shotgun (WGS) entry which is preliminary data.</text>
</comment>
<proteinExistence type="predicted"/>
<evidence type="ECO:0000313" key="2">
    <source>
        <dbReference type="EMBL" id="CAI9544873.1"/>
    </source>
</evidence>
<dbReference type="PANTHER" id="PTHR28663:SF1">
    <property type="entry name" value="CILIA- AND FLAGELLA- ASSOCIATED PROTEIN 210"/>
    <property type="match status" value="1"/>
</dbReference>